<reference evidence="2 3" key="1">
    <citation type="submission" date="2020-06" db="EMBL/GenBank/DDBJ databases">
        <title>Whole-genome sequencing of blaNDM-5 positive Escherichia coli isolated from a Japanese patient with no history of travel abroad.</title>
        <authorList>
            <person name="Ito Y."/>
            <person name="Aoki K."/>
            <person name="Nakayama N."/>
            <person name="Ohtsuka M."/>
            <person name="Ota M."/>
            <person name="Kaneko N."/>
            <person name="Yoshida M."/>
            <person name="Ishii Y."/>
            <person name="Tateda K."/>
            <person name="Matsuse H."/>
        </authorList>
    </citation>
    <scope>NUCLEOTIDE SEQUENCE [LARGE SCALE GENOMIC DNA]</scope>
    <source>
        <strain evidence="2 3">TUM18780</strain>
    </source>
</reference>
<dbReference type="EMBL" id="AP023197">
    <property type="protein sequence ID" value="BCG38365.1"/>
    <property type="molecule type" value="Genomic_DNA"/>
</dbReference>
<proteinExistence type="predicted"/>
<evidence type="ECO:0000313" key="3">
    <source>
        <dbReference type="Proteomes" id="UP000509260"/>
    </source>
</evidence>
<sequence>MVALANEENGKQINSNPDNTKDGIDGKDILNNGWSCFNVAVYPGSFLNKLNKPLL</sequence>
<dbReference type="AlphaFoldDB" id="A0ABC8E3I0"/>
<dbReference type="Proteomes" id="UP000509260">
    <property type="component" value="Chromosome"/>
</dbReference>
<feature type="region of interest" description="Disordered" evidence="1">
    <location>
        <begin position="1"/>
        <end position="24"/>
    </location>
</feature>
<organism evidence="2 3">
    <name type="scientific">Escherichia coli</name>
    <dbReference type="NCBI Taxonomy" id="562"/>
    <lineage>
        <taxon>Bacteria</taxon>
        <taxon>Pseudomonadati</taxon>
        <taxon>Pseudomonadota</taxon>
        <taxon>Gammaproteobacteria</taxon>
        <taxon>Enterobacterales</taxon>
        <taxon>Enterobacteriaceae</taxon>
        <taxon>Escherichia</taxon>
    </lineage>
</organism>
<gene>
    <name evidence="2" type="ORF">TUM18780_35270</name>
</gene>
<name>A0ABC8E3I0_ECOLX</name>
<evidence type="ECO:0000256" key="1">
    <source>
        <dbReference type="SAM" id="MobiDB-lite"/>
    </source>
</evidence>
<protein>
    <submittedName>
        <fullName evidence="2">Uncharacterized protein</fullName>
    </submittedName>
</protein>
<accession>A0ABC8E3I0</accession>
<evidence type="ECO:0000313" key="2">
    <source>
        <dbReference type="EMBL" id="BCG38365.1"/>
    </source>
</evidence>